<feature type="signal peptide" evidence="2">
    <location>
        <begin position="1"/>
        <end position="21"/>
    </location>
</feature>
<organism evidence="3">
    <name type="scientific">Ectopseudomonas oleovorans</name>
    <name type="common">Pseudomonas oleovorans</name>
    <dbReference type="NCBI Taxonomy" id="301"/>
    <lineage>
        <taxon>Bacteria</taxon>
        <taxon>Pseudomonadati</taxon>
        <taxon>Pseudomonadota</taxon>
        <taxon>Gammaproteobacteria</taxon>
        <taxon>Pseudomonadales</taxon>
        <taxon>Pseudomonadaceae</taxon>
        <taxon>Ectopseudomonas</taxon>
    </lineage>
</organism>
<accession>A0A653B7V1</accession>
<keyword evidence="2" id="KW-0732">Signal</keyword>
<evidence type="ECO:0000256" key="2">
    <source>
        <dbReference type="SAM" id="SignalP"/>
    </source>
</evidence>
<reference evidence="3" key="1">
    <citation type="submission" date="2018-11" db="EMBL/GenBank/DDBJ databases">
        <authorList>
            <consortium name="Genoscope - CEA"/>
            <person name="William W."/>
        </authorList>
    </citation>
    <scope>NUCLEOTIDE SEQUENCE [LARGE SCALE GENOMIC DNA]</scope>
    <source>
        <strain evidence="3">T9AD</strain>
    </source>
</reference>
<proteinExistence type="predicted"/>
<name>A0A653B7V1_ECTOL</name>
<dbReference type="EMBL" id="LR130779">
    <property type="protein sequence ID" value="VDN64734.1"/>
    <property type="molecule type" value="Genomic_DNA"/>
</dbReference>
<sequence>MTIFRKSLIALGLISSLPTFAEQVEYFDYTPAMNVMSCDTKMEIPTLGLRRADGSLPTRTVYDCRPAGKNTPSQKQMAFINRETGERFVKHTAGTLTMECGEHGCALQNEVDGYTPGALLGQGRQGNYLIENGWYLDYDAQGNTVAYRNDVGPKKNQAPFGSSKPRPKNYGKEACYEDALDELERRRVSEFLCNRLMSDTVAPNRRHHEQDETPHHRRTAGSAPGQLPET</sequence>
<gene>
    <name evidence="3" type="ORF">POT9AD_3759</name>
</gene>
<evidence type="ECO:0000313" key="3">
    <source>
        <dbReference type="EMBL" id="VDN64734.1"/>
    </source>
</evidence>
<protein>
    <submittedName>
        <fullName evidence="3">Uncharacterized protein</fullName>
    </submittedName>
</protein>
<dbReference type="AlphaFoldDB" id="A0A653B7V1"/>
<feature type="chain" id="PRO_5044017191" evidence="2">
    <location>
        <begin position="22"/>
        <end position="230"/>
    </location>
</feature>
<feature type="region of interest" description="Disordered" evidence="1">
    <location>
        <begin position="198"/>
        <end position="230"/>
    </location>
</feature>
<feature type="region of interest" description="Disordered" evidence="1">
    <location>
        <begin position="150"/>
        <end position="171"/>
    </location>
</feature>
<evidence type="ECO:0000256" key="1">
    <source>
        <dbReference type="SAM" id="MobiDB-lite"/>
    </source>
</evidence>